<dbReference type="Proteomes" id="UP000037510">
    <property type="component" value="Unassembled WGS sequence"/>
</dbReference>
<dbReference type="EMBL" id="JTDY01004965">
    <property type="protein sequence ID" value="KOB67538.1"/>
    <property type="molecule type" value="Genomic_DNA"/>
</dbReference>
<dbReference type="AlphaFoldDB" id="A0A0L7KWC4"/>
<evidence type="ECO:0000313" key="1">
    <source>
        <dbReference type="EMBL" id="KOB67538.1"/>
    </source>
</evidence>
<reference evidence="1 2" key="1">
    <citation type="journal article" date="2015" name="Genome Biol. Evol.">
        <title>The genome of winter moth (Operophtera brumata) provides a genomic perspective on sexual dimorphism and phenology.</title>
        <authorList>
            <person name="Derks M.F."/>
            <person name="Smit S."/>
            <person name="Salis L."/>
            <person name="Schijlen E."/>
            <person name="Bossers A."/>
            <person name="Mateman C."/>
            <person name="Pijl A.S."/>
            <person name="de Ridder D."/>
            <person name="Groenen M.A."/>
            <person name="Visser M.E."/>
            <person name="Megens H.J."/>
        </authorList>
    </citation>
    <scope>NUCLEOTIDE SEQUENCE [LARGE SCALE GENOMIC DNA]</scope>
    <source>
        <strain evidence="1">WM2013NL</strain>
        <tissue evidence="1">Head and thorax</tissue>
    </source>
</reference>
<proteinExistence type="predicted"/>
<sequence>MRLDAKKFLTCYRRPVPQRGFIIAFTSEFIPRLVYQFAHQGSLDKYVDHTLADFNITVLDQYKPLNSTYNLTMCRYVAVCALFSE</sequence>
<protein>
    <submittedName>
        <fullName evidence="1">Anoctamin</fullName>
    </submittedName>
</protein>
<evidence type="ECO:0000313" key="2">
    <source>
        <dbReference type="Proteomes" id="UP000037510"/>
    </source>
</evidence>
<gene>
    <name evidence="1" type="ORF">OBRU01_13809</name>
</gene>
<name>A0A0L7KWC4_OPEBR</name>
<comment type="caution">
    <text evidence="1">The sequence shown here is derived from an EMBL/GenBank/DDBJ whole genome shotgun (WGS) entry which is preliminary data.</text>
</comment>
<accession>A0A0L7KWC4</accession>
<keyword evidence="2" id="KW-1185">Reference proteome</keyword>
<organism evidence="1 2">
    <name type="scientific">Operophtera brumata</name>
    <name type="common">Winter moth</name>
    <name type="synonym">Phalaena brumata</name>
    <dbReference type="NCBI Taxonomy" id="104452"/>
    <lineage>
        <taxon>Eukaryota</taxon>
        <taxon>Metazoa</taxon>
        <taxon>Ecdysozoa</taxon>
        <taxon>Arthropoda</taxon>
        <taxon>Hexapoda</taxon>
        <taxon>Insecta</taxon>
        <taxon>Pterygota</taxon>
        <taxon>Neoptera</taxon>
        <taxon>Endopterygota</taxon>
        <taxon>Lepidoptera</taxon>
        <taxon>Glossata</taxon>
        <taxon>Ditrysia</taxon>
        <taxon>Geometroidea</taxon>
        <taxon>Geometridae</taxon>
        <taxon>Larentiinae</taxon>
        <taxon>Operophtera</taxon>
    </lineage>
</organism>